<dbReference type="RefSeq" id="WP_123819023.1">
    <property type="nucleotide sequence ID" value="NZ_RKQG01000001.1"/>
</dbReference>
<accession>A0A3N4RS20</accession>
<dbReference type="Proteomes" id="UP000266906">
    <property type="component" value="Unassembled WGS sequence"/>
</dbReference>
<sequence length="167" mass="18102">MGFTGHLIVFRAGSAELPEVPEPAEVLSCPGGWRVLTDYGTAAPALVARVLHGDRSEIHGCLPGGPAWMFEQAVHLVVEQAVRERFGCEQDDEGLSAEEWQECVDEVTAEWEQQRAEALGHALARARAAGLPCDPRQVELAVESDELYAEHAAWDLLRALGVPVPPS</sequence>
<dbReference type="EMBL" id="RKQG01000001">
    <property type="protein sequence ID" value="RPE35666.1"/>
    <property type="molecule type" value="Genomic_DNA"/>
</dbReference>
<dbReference type="AlphaFoldDB" id="A0A3N4RS20"/>
<proteinExistence type="predicted"/>
<protein>
    <submittedName>
        <fullName evidence="1">Uncharacterized protein</fullName>
    </submittedName>
</protein>
<organism evidence="1 2">
    <name type="scientific">Kitasatospora cineracea</name>
    <dbReference type="NCBI Taxonomy" id="88074"/>
    <lineage>
        <taxon>Bacteria</taxon>
        <taxon>Bacillati</taxon>
        <taxon>Actinomycetota</taxon>
        <taxon>Actinomycetes</taxon>
        <taxon>Kitasatosporales</taxon>
        <taxon>Streptomycetaceae</taxon>
        <taxon>Kitasatospora</taxon>
    </lineage>
</organism>
<reference evidence="1 2" key="1">
    <citation type="submission" date="2018-11" db="EMBL/GenBank/DDBJ databases">
        <title>Sequencing the genomes of 1000 actinobacteria strains.</title>
        <authorList>
            <person name="Klenk H.-P."/>
        </authorList>
    </citation>
    <scope>NUCLEOTIDE SEQUENCE [LARGE SCALE GENOMIC DNA]</scope>
    <source>
        <strain evidence="1 2">DSM 44781</strain>
    </source>
</reference>
<comment type="caution">
    <text evidence="1">The sequence shown here is derived from an EMBL/GenBank/DDBJ whole genome shotgun (WGS) entry which is preliminary data.</text>
</comment>
<name>A0A3N4RS20_9ACTN</name>
<evidence type="ECO:0000313" key="2">
    <source>
        <dbReference type="Proteomes" id="UP000266906"/>
    </source>
</evidence>
<gene>
    <name evidence="1" type="ORF">EDD38_4020</name>
</gene>
<evidence type="ECO:0000313" key="1">
    <source>
        <dbReference type="EMBL" id="RPE35666.1"/>
    </source>
</evidence>
<keyword evidence="2" id="KW-1185">Reference proteome</keyword>